<organism evidence="4">
    <name type="scientific">Gongylonema pulchrum</name>
    <dbReference type="NCBI Taxonomy" id="637853"/>
    <lineage>
        <taxon>Eukaryota</taxon>
        <taxon>Metazoa</taxon>
        <taxon>Ecdysozoa</taxon>
        <taxon>Nematoda</taxon>
        <taxon>Chromadorea</taxon>
        <taxon>Rhabditida</taxon>
        <taxon>Spirurina</taxon>
        <taxon>Spiruromorpha</taxon>
        <taxon>Spiruroidea</taxon>
        <taxon>Gongylonematidae</taxon>
        <taxon>Gongylonema</taxon>
    </lineage>
</organism>
<evidence type="ECO:0000313" key="3">
    <source>
        <dbReference type="Proteomes" id="UP000271098"/>
    </source>
</evidence>
<reference evidence="2 3" key="2">
    <citation type="submission" date="2018-11" db="EMBL/GenBank/DDBJ databases">
        <authorList>
            <consortium name="Pathogen Informatics"/>
        </authorList>
    </citation>
    <scope>NUCLEOTIDE SEQUENCE [LARGE SCALE GENOMIC DNA]</scope>
</reference>
<accession>A0A183EWU8</accession>
<reference evidence="4" key="1">
    <citation type="submission" date="2016-06" db="UniProtKB">
        <authorList>
            <consortium name="WormBaseParasite"/>
        </authorList>
    </citation>
    <scope>IDENTIFICATION</scope>
</reference>
<evidence type="ECO:0000256" key="1">
    <source>
        <dbReference type="SAM" id="MobiDB-lite"/>
    </source>
</evidence>
<name>A0A183EWU8_9BILA</name>
<feature type="region of interest" description="Disordered" evidence="1">
    <location>
        <begin position="1"/>
        <end position="34"/>
    </location>
</feature>
<dbReference type="AlphaFoldDB" id="A0A183EWU8"/>
<evidence type="ECO:0000313" key="2">
    <source>
        <dbReference type="EMBL" id="VDN44202.1"/>
    </source>
</evidence>
<dbReference type="EMBL" id="UYRT01105219">
    <property type="protein sequence ID" value="VDN44202.1"/>
    <property type="molecule type" value="Genomic_DNA"/>
</dbReference>
<dbReference type="Proteomes" id="UP000271098">
    <property type="component" value="Unassembled WGS sequence"/>
</dbReference>
<dbReference type="WBParaSite" id="GPUH_0002546901-mRNA-1">
    <property type="protein sequence ID" value="GPUH_0002546901-mRNA-1"/>
    <property type="gene ID" value="GPUH_0002546901"/>
</dbReference>
<keyword evidence="3" id="KW-1185">Reference proteome</keyword>
<proteinExistence type="predicted"/>
<protein>
    <submittedName>
        <fullName evidence="2 4">Uncharacterized protein</fullName>
    </submittedName>
</protein>
<gene>
    <name evidence="2" type="ORF">GPUH_LOCUS25438</name>
</gene>
<sequence>MFQRQSWPPRTDAAPPRRTPPLPPRYDSSSAGNSPSVIHRKLIFDVLKRFKQMGHDCRSGGYLNDSEGVLQLRMRGSLFVEQYFAAEVFTSARRSIVRECYDHEWESELRKAAAAAVREHCCDNGHGRIDDLFCQKTYEIGLPLNCCHQ</sequence>
<evidence type="ECO:0000313" key="4">
    <source>
        <dbReference type="WBParaSite" id="GPUH_0002546901-mRNA-1"/>
    </source>
</evidence>